<dbReference type="InterPro" id="IPR043426">
    <property type="entry name" value="MltB-like"/>
</dbReference>
<feature type="region of interest" description="Disordered" evidence="1">
    <location>
        <begin position="1"/>
        <end position="51"/>
    </location>
</feature>
<feature type="compositionally biased region" description="Basic and acidic residues" evidence="1">
    <location>
        <begin position="16"/>
        <end position="37"/>
    </location>
</feature>
<dbReference type="GO" id="GO:0016757">
    <property type="term" value="F:glycosyltransferase activity"/>
    <property type="evidence" value="ECO:0007669"/>
    <property type="project" value="UniProtKB-KW"/>
</dbReference>
<keyword evidence="2" id="KW-0812">Transmembrane</keyword>
<protein>
    <submittedName>
        <fullName evidence="4">Lytic murein transglycosylase</fullName>
        <ecNumber evidence="4">2.4.-.-</ecNumber>
    </submittedName>
</protein>
<dbReference type="EC" id="2.4.-.-" evidence="4"/>
<dbReference type="RefSeq" id="WP_244685138.1">
    <property type="nucleotide sequence ID" value="NZ_CP095043.1"/>
</dbReference>
<reference evidence="4 5" key="1">
    <citation type="submission" date="2022-04" db="EMBL/GenBank/DDBJ databases">
        <title>Leucobacter sp. isolated from rhizosphere of onion.</title>
        <authorList>
            <person name="Won M."/>
            <person name="Lee C.-M."/>
            <person name="Woen H.-Y."/>
            <person name="Kwon S.-W."/>
        </authorList>
    </citation>
    <scope>NUCLEOTIDE SEQUENCE [LARGE SCALE GENOMIC DNA]</scope>
    <source>
        <strain evidence="4 5">H25R-14</strain>
    </source>
</reference>
<evidence type="ECO:0000313" key="4">
    <source>
        <dbReference type="EMBL" id="UOQ59888.1"/>
    </source>
</evidence>
<dbReference type="InterPro" id="IPR031304">
    <property type="entry name" value="SLT_2"/>
</dbReference>
<keyword evidence="2" id="KW-1133">Transmembrane helix</keyword>
<feature type="compositionally biased region" description="Low complexity" evidence="1">
    <location>
        <begin position="118"/>
        <end position="129"/>
    </location>
</feature>
<feature type="domain" description="Transglycosylase SLT" evidence="3">
    <location>
        <begin position="228"/>
        <end position="275"/>
    </location>
</feature>
<dbReference type="InterPro" id="IPR023346">
    <property type="entry name" value="Lysozyme-like_dom_sf"/>
</dbReference>
<evidence type="ECO:0000256" key="2">
    <source>
        <dbReference type="SAM" id="Phobius"/>
    </source>
</evidence>
<evidence type="ECO:0000256" key="1">
    <source>
        <dbReference type="SAM" id="MobiDB-lite"/>
    </source>
</evidence>
<dbReference type="Pfam" id="PF13406">
    <property type="entry name" value="SLT_2"/>
    <property type="match status" value="1"/>
</dbReference>
<name>A0ABY4FUF1_9MICO</name>
<dbReference type="SUPFAM" id="SSF53955">
    <property type="entry name" value="Lysozyme-like"/>
    <property type="match status" value="1"/>
</dbReference>
<dbReference type="EMBL" id="CP095043">
    <property type="protein sequence ID" value="UOQ59888.1"/>
    <property type="molecule type" value="Genomic_DNA"/>
</dbReference>
<feature type="compositionally biased region" description="Low complexity" evidence="1">
    <location>
        <begin position="92"/>
        <end position="103"/>
    </location>
</feature>
<evidence type="ECO:0000259" key="3">
    <source>
        <dbReference type="Pfam" id="PF13406"/>
    </source>
</evidence>
<keyword evidence="4" id="KW-0328">Glycosyltransferase</keyword>
<evidence type="ECO:0000313" key="5">
    <source>
        <dbReference type="Proteomes" id="UP000831775"/>
    </source>
</evidence>
<organism evidence="4 5">
    <name type="scientific">Leucobacter rhizosphaerae</name>
    <dbReference type="NCBI Taxonomy" id="2932245"/>
    <lineage>
        <taxon>Bacteria</taxon>
        <taxon>Bacillati</taxon>
        <taxon>Actinomycetota</taxon>
        <taxon>Actinomycetes</taxon>
        <taxon>Micrococcales</taxon>
        <taxon>Microbacteriaceae</taxon>
        <taxon>Leucobacter</taxon>
    </lineage>
</organism>
<dbReference type="PANTHER" id="PTHR30163:SF8">
    <property type="entry name" value="LYTIC MUREIN TRANSGLYCOSYLASE"/>
    <property type="match status" value="1"/>
</dbReference>
<accession>A0ABY4FUF1</accession>
<keyword evidence="5" id="KW-1185">Reference proteome</keyword>
<feature type="region of interest" description="Disordered" evidence="1">
    <location>
        <begin position="92"/>
        <end position="138"/>
    </location>
</feature>
<keyword evidence="4" id="KW-0808">Transferase</keyword>
<feature type="transmembrane region" description="Helical" evidence="2">
    <location>
        <begin position="58"/>
        <end position="81"/>
    </location>
</feature>
<dbReference type="Gene3D" id="1.10.530.10">
    <property type="match status" value="1"/>
</dbReference>
<gene>
    <name evidence="4" type="ORF">MUN76_12665</name>
</gene>
<proteinExistence type="predicted"/>
<sequence>MSGAGDGSERPDEDPFERLLRDAVEARSAEDHARGDGAEGATGGSSLSAARPGRSRRLLAGIALGVLVVGGLGLVGVGAMLSGAELHPAPAEAVAADPPSADSKALDDAPADAETDARASAATPRPTRTSDTRWVSRVSAESGIPEPALRAYANAALTLAVEQPGCGLGWNTLAAIGHVESGHGSINGSVLGADGRVTPRIVGVPLDGVQFLAVPDTDGGALDGDAVWDRAVGPMQFLPSTWAEFGRDGNGDGRAEIDQIDDAALAAASLLCSSGGDLREPNAWIAAVDGYNPSVAYNHSVVDAADFYAQFG</sequence>
<dbReference type="PANTHER" id="PTHR30163">
    <property type="entry name" value="MEMBRANE-BOUND LYTIC MUREIN TRANSGLYCOSYLASE B"/>
    <property type="match status" value="1"/>
</dbReference>
<keyword evidence="2" id="KW-0472">Membrane</keyword>
<dbReference type="Proteomes" id="UP000831775">
    <property type="component" value="Chromosome"/>
</dbReference>